<gene>
    <name evidence="11" type="ORF">PVAND_012403</name>
</gene>
<sequence length="318" mass="36866">MSIVQIKSVSDYAKYITFACIMIMIFGYLTSFWILMNKFDDLFNDISETFTAKPLAMVNLKILCLALTKTKFKKIVAVLSFFTIFSIESLITGKLIIPMWNSQIVSETPKFFYIFWFYQTIVIYYLGIVAILLHDMFFDILNVINCYSNYFVNELKNLDLNGADAKEILKDCIKMHQNIQRLVWKFTKIVRYPISFQITLTAYILCTSIFIINKNSGPTGFLIMISIFIMIEILEICAISQQIETASGDYADALMECNWLKSDVEIKKLILFFLKNLMFPILKFNLFGMISVNLKTFLKILNAAYRANAVLNHLEKNK</sequence>
<dbReference type="EMBL" id="JADBJN010000001">
    <property type="protein sequence ID" value="KAG5683100.1"/>
    <property type="molecule type" value="Genomic_DNA"/>
</dbReference>
<dbReference type="OrthoDB" id="7548151at2759"/>
<proteinExistence type="predicted"/>
<evidence type="ECO:0000256" key="1">
    <source>
        <dbReference type="ARBA" id="ARBA00004651"/>
    </source>
</evidence>
<comment type="subcellular location">
    <subcellularLocation>
        <location evidence="1">Cell membrane</location>
        <topology evidence="1">Multi-pass membrane protein</topology>
    </subcellularLocation>
</comment>
<dbReference type="PANTHER" id="PTHR21137:SF35">
    <property type="entry name" value="ODORANT RECEPTOR 19A-RELATED"/>
    <property type="match status" value="1"/>
</dbReference>
<dbReference type="InterPro" id="IPR004117">
    <property type="entry name" value="7tm6_olfct_rcpt"/>
</dbReference>
<reference evidence="11" key="1">
    <citation type="submission" date="2021-03" db="EMBL/GenBank/DDBJ databases">
        <title>Chromosome level genome of the anhydrobiotic midge Polypedilum vanderplanki.</title>
        <authorList>
            <person name="Yoshida Y."/>
            <person name="Kikawada T."/>
            <person name="Gusev O."/>
        </authorList>
    </citation>
    <scope>NUCLEOTIDE SEQUENCE</scope>
    <source>
        <strain evidence="11">NIAS01</strain>
        <tissue evidence="11">Whole body or cell culture</tissue>
    </source>
</reference>
<dbReference type="Pfam" id="PF02949">
    <property type="entry name" value="7tm_6"/>
    <property type="match status" value="1"/>
</dbReference>
<evidence type="ECO:0000256" key="10">
    <source>
        <dbReference type="SAM" id="Phobius"/>
    </source>
</evidence>
<evidence type="ECO:0000256" key="7">
    <source>
        <dbReference type="ARBA" id="ARBA00023136"/>
    </source>
</evidence>
<dbReference type="AlphaFoldDB" id="A0A9J6CMD4"/>
<evidence type="ECO:0000256" key="3">
    <source>
        <dbReference type="ARBA" id="ARBA00022606"/>
    </source>
</evidence>
<keyword evidence="7 10" id="KW-0472">Membrane</keyword>
<keyword evidence="12" id="KW-1185">Reference proteome</keyword>
<dbReference type="GO" id="GO:0005549">
    <property type="term" value="F:odorant binding"/>
    <property type="evidence" value="ECO:0007669"/>
    <property type="project" value="InterPro"/>
</dbReference>
<keyword evidence="3" id="KW-0716">Sensory transduction</keyword>
<feature type="transmembrane region" description="Helical" evidence="10">
    <location>
        <begin position="112"/>
        <end position="133"/>
    </location>
</feature>
<organism evidence="11 12">
    <name type="scientific">Polypedilum vanderplanki</name>
    <name type="common">Sleeping chironomid midge</name>
    <dbReference type="NCBI Taxonomy" id="319348"/>
    <lineage>
        <taxon>Eukaryota</taxon>
        <taxon>Metazoa</taxon>
        <taxon>Ecdysozoa</taxon>
        <taxon>Arthropoda</taxon>
        <taxon>Hexapoda</taxon>
        <taxon>Insecta</taxon>
        <taxon>Pterygota</taxon>
        <taxon>Neoptera</taxon>
        <taxon>Endopterygota</taxon>
        <taxon>Diptera</taxon>
        <taxon>Nematocera</taxon>
        <taxon>Chironomoidea</taxon>
        <taxon>Chironomidae</taxon>
        <taxon>Chironominae</taxon>
        <taxon>Polypedilum</taxon>
        <taxon>Polypedilum</taxon>
    </lineage>
</organism>
<evidence type="ECO:0000256" key="8">
    <source>
        <dbReference type="ARBA" id="ARBA00023170"/>
    </source>
</evidence>
<evidence type="ECO:0000256" key="4">
    <source>
        <dbReference type="ARBA" id="ARBA00022692"/>
    </source>
</evidence>
<dbReference type="GO" id="GO:0007165">
    <property type="term" value="P:signal transduction"/>
    <property type="evidence" value="ECO:0007669"/>
    <property type="project" value="UniProtKB-KW"/>
</dbReference>
<feature type="transmembrane region" description="Helical" evidence="10">
    <location>
        <begin position="75"/>
        <end position="100"/>
    </location>
</feature>
<feature type="transmembrane region" description="Helical" evidence="10">
    <location>
        <begin position="12"/>
        <end position="35"/>
    </location>
</feature>
<dbReference type="GO" id="GO:0005886">
    <property type="term" value="C:plasma membrane"/>
    <property type="evidence" value="ECO:0007669"/>
    <property type="project" value="UniProtKB-SubCell"/>
</dbReference>
<protein>
    <recommendedName>
        <fullName evidence="13">Odorant receptor</fullName>
    </recommendedName>
</protein>
<evidence type="ECO:0000256" key="6">
    <source>
        <dbReference type="ARBA" id="ARBA00022989"/>
    </source>
</evidence>
<feature type="transmembrane region" description="Helical" evidence="10">
    <location>
        <begin position="269"/>
        <end position="292"/>
    </location>
</feature>
<evidence type="ECO:0000256" key="9">
    <source>
        <dbReference type="ARBA" id="ARBA00023224"/>
    </source>
</evidence>
<dbReference type="GO" id="GO:0004984">
    <property type="term" value="F:olfactory receptor activity"/>
    <property type="evidence" value="ECO:0007669"/>
    <property type="project" value="InterPro"/>
</dbReference>
<keyword evidence="8" id="KW-0675">Receptor</keyword>
<dbReference type="PANTHER" id="PTHR21137">
    <property type="entry name" value="ODORANT RECEPTOR"/>
    <property type="match status" value="1"/>
</dbReference>
<evidence type="ECO:0000313" key="12">
    <source>
        <dbReference type="Proteomes" id="UP001107558"/>
    </source>
</evidence>
<evidence type="ECO:0008006" key="13">
    <source>
        <dbReference type="Google" id="ProtNLM"/>
    </source>
</evidence>
<comment type="caution">
    <text evidence="11">The sequence shown here is derived from an EMBL/GenBank/DDBJ whole genome shotgun (WGS) entry which is preliminary data.</text>
</comment>
<keyword evidence="9" id="KW-0807">Transducer</keyword>
<accession>A0A9J6CMD4</accession>
<evidence type="ECO:0000313" key="11">
    <source>
        <dbReference type="EMBL" id="KAG5683100.1"/>
    </source>
</evidence>
<dbReference type="Proteomes" id="UP001107558">
    <property type="component" value="Chromosome 1"/>
</dbReference>
<name>A0A9J6CMD4_POLVA</name>
<evidence type="ECO:0000256" key="5">
    <source>
        <dbReference type="ARBA" id="ARBA00022725"/>
    </source>
</evidence>
<evidence type="ECO:0000256" key="2">
    <source>
        <dbReference type="ARBA" id="ARBA00022475"/>
    </source>
</evidence>
<keyword evidence="5" id="KW-0552">Olfaction</keyword>
<keyword evidence="2" id="KW-1003">Cell membrane</keyword>
<keyword evidence="6 10" id="KW-1133">Transmembrane helix</keyword>
<feature type="transmembrane region" description="Helical" evidence="10">
    <location>
        <begin position="218"/>
        <end position="239"/>
    </location>
</feature>
<keyword evidence="4 10" id="KW-0812">Transmembrane</keyword>
<feature type="transmembrane region" description="Helical" evidence="10">
    <location>
        <begin position="189"/>
        <end position="212"/>
    </location>
</feature>